<feature type="transmembrane region" description="Helical" evidence="1">
    <location>
        <begin position="485"/>
        <end position="509"/>
    </location>
</feature>
<dbReference type="InterPro" id="IPR036278">
    <property type="entry name" value="Sialidase_sf"/>
</dbReference>
<dbReference type="eggNOG" id="COG4409">
    <property type="taxonomic scope" value="Bacteria"/>
</dbReference>
<dbReference type="InParanoid" id="E8N1E8"/>
<evidence type="ECO:0000256" key="1">
    <source>
        <dbReference type="SAM" id="Phobius"/>
    </source>
</evidence>
<dbReference type="SUPFAM" id="SSF50939">
    <property type="entry name" value="Sialidases"/>
    <property type="match status" value="1"/>
</dbReference>
<sequence length="514" mass="56018">MAAFLSCGDYRFVVFLPHHIPKRHIWLNIEGEELSMQEMRWLKRWLCAVLLAGLCLTLWIPAAQARDRKGWSEPVELAGGESAIHTPALIEDIFGMLHVFWVEQTASGDRLYTRSRHDGKWSDALLLDEQVKIGAPQAVVDARGVLHLLYTVNGVVFARRVEAAQSTVSLAWSTPGKIGNGAGNGALAMDAFGILRAAFADPNGGGILLYYSTDGQQWWMQNYPLTEGKGIENIRMTFFPATNQTMLIWEQQGQIFFAAQQSGEVWSLPVKLSETPGVTPNLLADDNRVVALWNGVPESRGRFYRVLSANRVWQAVENFAPAAGNGTAGAPQIGVDANGILHVLTTDAGCIWYVTRTTEGWQRPFCFDEAQEIHSPTWAFDAQGLRAVYVARQGTTQHLLFSEKLLDIPMKTTPLPIPATSTPIPSATPLPTASPTLSPTPQPVQIHGEVADLPGKTDGGSSALVGASDVLPTEISREPTRPPTLLELVVFGFLPAVAVVLLIVGVILYKKSAL</sequence>
<accession>E8N1E8</accession>
<keyword evidence="3" id="KW-1185">Reference proteome</keyword>
<dbReference type="STRING" id="926569.ANT_28650"/>
<feature type="transmembrane region" description="Helical" evidence="1">
    <location>
        <begin position="45"/>
        <end position="62"/>
    </location>
</feature>
<protein>
    <submittedName>
        <fullName evidence="2">Uncharacterized protein</fullName>
    </submittedName>
</protein>
<dbReference type="AlphaFoldDB" id="E8N1E8"/>
<proteinExistence type="predicted"/>
<dbReference type="KEGG" id="atm:ANT_28650"/>
<reference evidence="2 3" key="1">
    <citation type="submission" date="2010-12" db="EMBL/GenBank/DDBJ databases">
        <title>Whole genome sequence of Anaerolinea thermophila UNI-1.</title>
        <authorList>
            <person name="Narita-Yamada S."/>
            <person name="Kishi E."/>
            <person name="Watanabe Y."/>
            <person name="Takasaki K."/>
            <person name="Ankai A."/>
            <person name="Oguchi A."/>
            <person name="Fukui S."/>
            <person name="Takahashi M."/>
            <person name="Yashiro I."/>
            <person name="Hosoyama A."/>
            <person name="Sekiguchi Y."/>
            <person name="Hanada S."/>
            <person name="Fujita N."/>
        </authorList>
    </citation>
    <scope>NUCLEOTIDE SEQUENCE [LARGE SCALE GENOMIC DNA]</scope>
    <source>
        <strain evidence="3">DSM 14523 / JCM 11388 / NBRC 100420 / UNI-1</strain>
    </source>
</reference>
<dbReference type="EMBL" id="AP012029">
    <property type="protein sequence ID" value="BAJ64891.1"/>
    <property type="molecule type" value="Genomic_DNA"/>
</dbReference>
<dbReference type="HOGENOM" id="CLU_529613_0_0_0"/>
<organism evidence="2 3">
    <name type="scientific">Anaerolinea thermophila (strain DSM 14523 / JCM 11388 / NBRC 100420 / UNI-1)</name>
    <dbReference type="NCBI Taxonomy" id="926569"/>
    <lineage>
        <taxon>Bacteria</taxon>
        <taxon>Bacillati</taxon>
        <taxon>Chloroflexota</taxon>
        <taxon>Anaerolineae</taxon>
        <taxon>Anaerolineales</taxon>
        <taxon>Anaerolineaceae</taxon>
        <taxon>Anaerolinea</taxon>
    </lineage>
</organism>
<keyword evidence="1" id="KW-0812">Transmembrane</keyword>
<name>E8N1E8_ANATU</name>
<evidence type="ECO:0000313" key="3">
    <source>
        <dbReference type="Proteomes" id="UP000008922"/>
    </source>
</evidence>
<keyword evidence="1" id="KW-0472">Membrane</keyword>
<evidence type="ECO:0000313" key="2">
    <source>
        <dbReference type="EMBL" id="BAJ64891.1"/>
    </source>
</evidence>
<dbReference type="Proteomes" id="UP000008922">
    <property type="component" value="Chromosome"/>
</dbReference>
<keyword evidence="1" id="KW-1133">Transmembrane helix</keyword>
<gene>
    <name evidence="2" type="ordered locus">ANT_28650</name>
</gene>